<dbReference type="Pfam" id="PF00512">
    <property type="entry name" value="HisKA"/>
    <property type="match status" value="1"/>
</dbReference>
<dbReference type="EMBL" id="JAOQKC010000011">
    <property type="protein sequence ID" value="MCU6697172.1"/>
    <property type="molecule type" value="Genomic_DNA"/>
</dbReference>
<keyword evidence="11 15" id="KW-1133">Transmembrane helix</keyword>
<evidence type="ECO:0000256" key="2">
    <source>
        <dbReference type="ARBA" id="ARBA00004651"/>
    </source>
</evidence>
<keyword evidence="5" id="KW-0597">Phosphoprotein</keyword>
<dbReference type="PANTHER" id="PTHR45528:SF1">
    <property type="entry name" value="SENSOR HISTIDINE KINASE CPXA"/>
    <property type="match status" value="1"/>
</dbReference>
<keyword evidence="8" id="KW-0547">Nucleotide-binding</keyword>
<dbReference type="Proteomes" id="UP001652461">
    <property type="component" value="Unassembled WGS sequence"/>
</dbReference>
<keyword evidence="7 15" id="KW-0812">Transmembrane</keyword>
<evidence type="ECO:0000313" key="17">
    <source>
        <dbReference type="EMBL" id="MCU6697172.1"/>
    </source>
</evidence>
<dbReference type="GO" id="GO:0016301">
    <property type="term" value="F:kinase activity"/>
    <property type="evidence" value="ECO:0007669"/>
    <property type="project" value="UniProtKB-KW"/>
</dbReference>
<dbReference type="InterPro" id="IPR003661">
    <property type="entry name" value="HisK_dim/P_dom"/>
</dbReference>
<keyword evidence="12" id="KW-0902">Two-component regulatory system</keyword>
<dbReference type="PANTHER" id="PTHR45528">
    <property type="entry name" value="SENSOR HISTIDINE KINASE CPXA"/>
    <property type="match status" value="1"/>
</dbReference>
<gene>
    <name evidence="17" type="ORF">OCV63_09700</name>
</gene>
<sequence length="883" mass="98776">MKRWEYARPWKLAALLVNQICAVVLVLSVVVCTVYVSGSGFGFVGKEQSFESTGYYQNEVLEQIYRCVRAASRESKFEKNGVYDGKLLVNIQQYADNSTIGNGDPKDGGLYYALADLLNWSLEGMETGTLMKITYDDGTVGYLSKSFTNYTEQSLYSEDGTEVGSISSMNGGSSITSSTTAAPEREKAAEGAAAEEAAVEEYAAEEYSTEEGYIEEFITDGEELPFGMMQGTVRDVEQLEAVEERYAPVGYDSITAYAEEQKLTTAQLQEIYQDLESTLPVIYNDYFAYTENLELFSPSMTNMRYFVIPKSVEQVSSDDFTKKIYTNMKSFGKTKFSSTEGLLDYIRSYQDYLIYDSEDMSYDSSGMPISLSELSSYVKSYPPSVDGDYILAVAVDTDYKASDKLAQYKKQYEEIAPVSRMAAYGVSPGAVLYLLTMVYLTLAAGRSTEEDGQIVLNRFDRMHTEPAALSLMIPAWLILVLVSNSVSVRNLEMREFVLAGGVTTFALNLLFLIGYISLVRRIKAHTLWKNSVFCLVCNLFGKIMRNRKTTTKTMLSYAGFLLGNVVFLIMGEFGIVLLAFFDLGVGVFLLRQAVQRQKILDGIKKISAGELTAQIPMEQISGDNRVFAEAVNQMGIGLSSAVEKSVRDERLKSDLITNVSHDIKTPLTSIINYVDLLKREDIQNERAKNYIAILEDKALRLKHLTDDLVEASKISSGNIKLELNRLNFQELIQQTNGEFSEKFENKGLNLVVNMPEEPVVIVADGRRLWRVIENLYNNTVKYAMPNTRVYVELTTVGHMVRFSIKNISEQPLNINADELTERFIRGDVARSTEGSGLGLSIARNLTELQKGSFNIYLDGDLFKVTIIFPEADNTSVNETESQE</sequence>
<keyword evidence="13 15" id="KW-0472">Membrane</keyword>
<feature type="transmembrane region" description="Helical" evidence="15">
    <location>
        <begin position="496"/>
        <end position="515"/>
    </location>
</feature>
<keyword evidence="9 17" id="KW-0418">Kinase</keyword>
<feature type="transmembrane region" description="Helical" evidence="15">
    <location>
        <begin position="466"/>
        <end position="484"/>
    </location>
</feature>
<evidence type="ECO:0000256" key="4">
    <source>
        <dbReference type="ARBA" id="ARBA00022475"/>
    </source>
</evidence>
<dbReference type="InterPro" id="IPR005467">
    <property type="entry name" value="His_kinase_dom"/>
</dbReference>
<reference evidence="17 18" key="1">
    <citation type="journal article" date="2021" name="ISME Commun">
        <title>Automated analysis of genomic sequences facilitates high-throughput and comprehensive description of bacteria.</title>
        <authorList>
            <person name="Hitch T.C.A."/>
        </authorList>
    </citation>
    <scope>NUCLEOTIDE SEQUENCE [LARGE SCALE GENOMIC DNA]</scope>
    <source>
        <strain evidence="17 18">Sanger_04</strain>
    </source>
</reference>
<organism evidence="17 18">
    <name type="scientific">Laedolimicola ammoniilytica</name>
    <dbReference type="NCBI Taxonomy" id="2981771"/>
    <lineage>
        <taxon>Bacteria</taxon>
        <taxon>Bacillati</taxon>
        <taxon>Bacillota</taxon>
        <taxon>Clostridia</taxon>
        <taxon>Lachnospirales</taxon>
        <taxon>Lachnospiraceae</taxon>
        <taxon>Laedolimicola</taxon>
    </lineage>
</organism>
<comment type="subcellular location">
    <subcellularLocation>
        <location evidence="2">Cell membrane</location>
        <topology evidence="2">Multi-pass membrane protein</topology>
    </subcellularLocation>
</comment>
<dbReference type="InterPro" id="IPR050398">
    <property type="entry name" value="HssS/ArlS-like"/>
</dbReference>
<dbReference type="SUPFAM" id="SSF47384">
    <property type="entry name" value="Homodimeric domain of signal transducing histidine kinase"/>
    <property type="match status" value="1"/>
</dbReference>
<evidence type="ECO:0000313" key="18">
    <source>
        <dbReference type="Proteomes" id="UP001652461"/>
    </source>
</evidence>
<evidence type="ECO:0000256" key="14">
    <source>
        <dbReference type="SAM" id="MobiDB-lite"/>
    </source>
</evidence>
<dbReference type="InterPro" id="IPR003594">
    <property type="entry name" value="HATPase_dom"/>
</dbReference>
<dbReference type="InterPro" id="IPR036097">
    <property type="entry name" value="HisK_dim/P_sf"/>
</dbReference>
<protein>
    <recommendedName>
        <fullName evidence="3">histidine kinase</fullName>
        <ecNumber evidence="3">2.7.13.3</ecNumber>
    </recommendedName>
</protein>
<dbReference type="InterPro" id="IPR036890">
    <property type="entry name" value="HATPase_C_sf"/>
</dbReference>
<evidence type="ECO:0000256" key="12">
    <source>
        <dbReference type="ARBA" id="ARBA00023012"/>
    </source>
</evidence>
<evidence type="ECO:0000256" key="6">
    <source>
        <dbReference type="ARBA" id="ARBA00022679"/>
    </source>
</evidence>
<dbReference type="EC" id="2.7.13.3" evidence="3"/>
<dbReference type="PROSITE" id="PS50109">
    <property type="entry name" value="HIS_KIN"/>
    <property type="match status" value="1"/>
</dbReference>
<keyword evidence="18" id="KW-1185">Reference proteome</keyword>
<dbReference type="CDD" id="cd00082">
    <property type="entry name" value="HisKA"/>
    <property type="match status" value="1"/>
</dbReference>
<dbReference type="Pfam" id="PF02518">
    <property type="entry name" value="HATPase_c"/>
    <property type="match status" value="1"/>
</dbReference>
<feature type="compositionally biased region" description="Low complexity" evidence="14">
    <location>
        <begin position="164"/>
        <end position="182"/>
    </location>
</feature>
<dbReference type="SMART" id="SM00388">
    <property type="entry name" value="HisKA"/>
    <property type="match status" value="1"/>
</dbReference>
<evidence type="ECO:0000256" key="13">
    <source>
        <dbReference type="ARBA" id="ARBA00023136"/>
    </source>
</evidence>
<keyword evidence="6" id="KW-0808">Transferase</keyword>
<evidence type="ECO:0000256" key="11">
    <source>
        <dbReference type="ARBA" id="ARBA00022989"/>
    </source>
</evidence>
<comment type="caution">
    <text evidence="17">The sequence shown here is derived from an EMBL/GenBank/DDBJ whole genome shotgun (WGS) entry which is preliminary data.</text>
</comment>
<name>A0ABT2RXW9_9FIRM</name>
<evidence type="ECO:0000256" key="3">
    <source>
        <dbReference type="ARBA" id="ARBA00012438"/>
    </source>
</evidence>
<accession>A0ABT2RXW9</accession>
<dbReference type="RefSeq" id="WP_158363627.1">
    <property type="nucleotide sequence ID" value="NZ_JAOQKC010000011.1"/>
</dbReference>
<dbReference type="SMART" id="SM00387">
    <property type="entry name" value="HATPase_c"/>
    <property type="match status" value="1"/>
</dbReference>
<evidence type="ECO:0000256" key="8">
    <source>
        <dbReference type="ARBA" id="ARBA00022741"/>
    </source>
</evidence>
<evidence type="ECO:0000256" key="9">
    <source>
        <dbReference type="ARBA" id="ARBA00022777"/>
    </source>
</evidence>
<evidence type="ECO:0000256" key="1">
    <source>
        <dbReference type="ARBA" id="ARBA00000085"/>
    </source>
</evidence>
<feature type="domain" description="Histidine kinase" evidence="16">
    <location>
        <begin position="658"/>
        <end position="872"/>
    </location>
</feature>
<feature type="transmembrane region" description="Helical" evidence="15">
    <location>
        <begin position="565"/>
        <end position="590"/>
    </location>
</feature>
<keyword evidence="4" id="KW-1003">Cell membrane</keyword>
<evidence type="ECO:0000256" key="7">
    <source>
        <dbReference type="ARBA" id="ARBA00022692"/>
    </source>
</evidence>
<dbReference type="Gene3D" id="3.30.565.10">
    <property type="entry name" value="Histidine kinase-like ATPase, C-terminal domain"/>
    <property type="match status" value="1"/>
</dbReference>
<dbReference type="Gene3D" id="1.10.287.130">
    <property type="match status" value="1"/>
</dbReference>
<evidence type="ECO:0000256" key="10">
    <source>
        <dbReference type="ARBA" id="ARBA00022840"/>
    </source>
</evidence>
<comment type="catalytic activity">
    <reaction evidence="1">
        <text>ATP + protein L-histidine = ADP + protein N-phospho-L-histidine.</text>
        <dbReference type="EC" id="2.7.13.3"/>
    </reaction>
</comment>
<evidence type="ECO:0000256" key="15">
    <source>
        <dbReference type="SAM" id="Phobius"/>
    </source>
</evidence>
<feature type="transmembrane region" description="Helical" evidence="15">
    <location>
        <begin position="421"/>
        <end position="445"/>
    </location>
</feature>
<feature type="region of interest" description="Disordered" evidence="14">
    <location>
        <begin position="161"/>
        <end position="187"/>
    </location>
</feature>
<evidence type="ECO:0000259" key="16">
    <source>
        <dbReference type="PROSITE" id="PS50109"/>
    </source>
</evidence>
<feature type="transmembrane region" description="Helical" evidence="15">
    <location>
        <begin position="12"/>
        <end position="36"/>
    </location>
</feature>
<evidence type="ECO:0000256" key="5">
    <source>
        <dbReference type="ARBA" id="ARBA00022553"/>
    </source>
</evidence>
<keyword evidence="10" id="KW-0067">ATP-binding</keyword>
<proteinExistence type="predicted"/>
<dbReference type="SUPFAM" id="SSF55874">
    <property type="entry name" value="ATPase domain of HSP90 chaperone/DNA topoisomerase II/histidine kinase"/>
    <property type="match status" value="1"/>
</dbReference>